<sequence>MSGCADEGLGKSKEGRPSHAEDQGPPVPQAETDLSDEHRRHGSRDGSEGQHQTGVRGDMGGCGREALDEQGQERREDASGDLVRRDDGQERPEGQRPAARKGAEIGNEAAKNRFPVHRRHEVVNGKQGDDHPRQEKEPGGGEEIHAVPEGVRQVAAEQRSQGTSQKNGHLQQAHGIAPLLLGGGGSDEHHGGGDGSGYRTLEGPERQQLPGRNGQALEHHDDGAAEHGAQEHGLPAVVVRQAAPDGSHDGKADRGNRLDKSDE</sequence>
<dbReference type="AlphaFoldDB" id="A0A1F7WH26"/>
<protein>
    <submittedName>
        <fullName evidence="2">Uncharacterized protein</fullName>
    </submittedName>
</protein>
<proteinExistence type="predicted"/>
<reference evidence="2 3" key="1">
    <citation type="journal article" date="2016" name="Nat. Commun.">
        <title>Thousands of microbial genomes shed light on interconnected biogeochemical processes in an aquifer system.</title>
        <authorList>
            <person name="Anantharaman K."/>
            <person name="Brown C.T."/>
            <person name="Hug L.A."/>
            <person name="Sharon I."/>
            <person name="Castelle C.J."/>
            <person name="Probst A.J."/>
            <person name="Thomas B.C."/>
            <person name="Singh A."/>
            <person name="Wilkins M.J."/>
            <person name="Karaoz U."/>
            <person name="Brodie E.L."/>
            <person name="Williams K.H."/>
            <person name="Hubbard S.S."/>
            <person name="Banfield J.F."/>
        </authorList>
    </citation>
    <scope>NUCLEOTIDE SEQUENCE [LARGE SCALE GENOMIC DNA]</scope>
</reference>
<feature type="region of interest" description="Disordered" evidence="1">
    <location>
        <begin position="1"/>
        <end position="263"/>
    </location>
</feature>
<gene>
    <name evidence="2" type="ORF">A2115_02105</name>
</gene>
<dbReference type="EMBL" id="MGFJ01000029">
    <property type="protein sequence ID" value="OGM02136.1"/>
    <property type="molecule type" value="Genomic_DNA"/>
</dbReference>
<feature type="compositionally biased region" description="Basic and acidic residues" evidence="1">
    <location>
        <begin position="246"/>
        <end position="263"/>
    </location>
</feature>
<comment type="caution">
    <text evidence="2">The sequence shown here is derived from an EMBL/GenBank/DDBJ whole genome shotgun (WGS) entry which is preliminary data.</text>
</comment>
<evidence type="ECO:0000313" key="3">
    <source>
        <dbReference type="Proteomes" id="UP000176198"/>
    </source>
</evidence>
<feature type="compositionally biased region" description="Basic and acidic residues" evidence="1">
    <location>
        <begin position="8"/>
        <end position="22"/>
    </location>
</feature>
<evidence type="ECO:0000313" key="2">
    <source>
        <dbReference type="EMBL" id="OGM02136.1"/>
    </source>
</evidence>
<feature type="compositionally biased region" description="Basic and acidic residues" evidence="1">
    <location>
        <begin position="35"/>
        <end position="48"/>
    </location>
</feature>
<evidence type="ECO:0000256" key="1">
    <source>
        <dbReference type="SAM" id="MobiDB-lite"/>
    </source>
</evidence>
<feature type="compositionally biased region" description="Basic and acidic residues" evidence="1">
    <location>
        <begin position="65"/>
        <end position="94"/>
    </location>
</feature>
<feature type="compositionally biased region" description="Polar residues" evidence="1">
    <location>
        <begin position="158"/>
        <end position="170"/>
    </location>
</feature>
<feature type="compositionally biased region" description="Basic and acidic residues" evidence="1">
    <location>
        <begin position="121"/>
        <end position="146"/>
    </location>
</feature>
<organism evidence="2 3">
    <name type="scientific">Candidatus Woesebacteria bacterium GWA1_41_8</name>
    <dbReference type="NCBI Taxonomy" id="1802471"/>
    <lineage>
        <taxon>Bacteria</taxon>
        <taxon>Candidatus Woeseibacteriota</taxon>
    </lineage>
</organism>
<dbReference type="Proteomes" id="UP000176198">
    <property type="component" value="Unassembled WGS sequence"/>
</dbReference>
<accession>A0A1F7WH26</accession>
<feature type="compositionally biased region" description="Basic and acidic residues" evidence="1">
    <location>
        <begin position="217"/>
        <end position="230"/>
    </location>
</feature>
<name>A0A1F7WH26_9BACT</name>